<dbReference type="InterPro" id="IPR017870">
    <property type="entry name" value="FeS_cluster_insertion_CS"/>
</dbReference>
<dbReference type="InterPro" id="IPR035903">
    <property type="entry name" value="HesB-like_dom_sf"/>
</dbReference>
<name>A0A382VXS0_9ZZZZ</name>
<organism evidence="2">
    <name type="scientific">marine metagenome</name>
    <dbReference type="NCBI Taxonomy" id="408172"/>
    <lineage>
        <taxon>unclassified sequences</taxon>
        <taxon>metagenomes</taxon>
        <taxon>ecological metagenomes</taxon>
    </lineage>
</organism>
<dbReference type="PANTHER" id="PTHR47265:SF1">
    <property type="entry name" value="IRON-SULFUR ASSEMBLY PROTEIN ISCA, CHLOROPLASTIC"/>
    <property type="match status" value="1"/>
</dbReference>
<dbReference type="AlphaFoldDB" id="A0A382VXS0"/>
<gene>
    <name evidence="2" type="ORF">METZ01_LOCUS404240</name>
</gene>
<dbReference type="PROSITE" id="PS01152">
    <property type="entry name" value="HESB"/>
    <property type="match status" value="1"/>
</dbReference>
<dbReference type="InterPro" id="IPR016092">
    <property type="entry name" value="ATAP"/>
</dbReference>
<dbReference type="GO" id="GO:0051536">
    <property type="term" value="F:iron-sulfur cluster binding"/>
    <property type="evidence" value="ECO:0007669"/>
    <property type="project" value="InterPro"/>
</dbReference>
<dbReference type="GO" id="GO:0016226">
    <property type="term" value="P:iron-sulfur cluster assembly"/>
    <property type="evidence" value="ECO:0007669"/>
    <property type="project" value="InterPro"/>
</dbReference>
<dbReference type="Gene3D" id="2.60.300.12">
    <property type="entry name" value="HesB-like domain"/>
    <property type="match status" value="1"/>
</dbReference>
<evidence type="ECO:0000313" key="2">
    <source>
        <dbReference type="EMBL" id="SVD51386.1"/>
    </source>
</evidence>
<dbReference type="SUPFAM" id="SSF89360">
    <property type="entry name" value="HesB-like domain"/>
    <property type="match status" value="1"/>
</dbReference>
<dbReference type="NCBIfam" id="TIGR00049">
    <property type="entry name" value="iron-sulfur cluster assembly accessory protein"/>
    <property type="match status" value="1"/>
</dbReference>
<evidence type="ECO:0000259" key="1">
    <source>
        <dbReference type="Pfam" id="PF01521"/>
    </source>
</evidence>
<dbReference type="PANTHER" id="PTHR47265">
    <property type="entry name" value="IRON-SULFUR ASSEMBLY PROTEIN ISCA, CHLOROPLASTIC"/>
    <property type="match status" value="1"/>
</dbReference>
<sequence>MSDVVTLTEAAFQQVRDEMEVTGDNLRLRVSGGGCSGMSYELFSEAPDQVQDIDTVIDHVDFNVVIDQKSLIYLKGMELDYDGGLQGKGFQFKNPNATSTCGCGESFSVV</sequence>
<feature type="domain" description="Core" evidence="1">
    <location>
        <begin position="5"/>
        <end position="105"/>
    </location>
</feature>
<accession>A0A382VXS0</accession>
<dbReference type="Pfam" id="PF01521">
    <property type="entry name" value="Fe-S_biosyn"/>
    <property type="match status" value="1"/>
</dbReference>
<dbReference type="InterPro" id="IPR000361">
    <property type="entry name" value="ATAP_core_dom"/>
</dbReference>
<dbReference type="EMBL" id="UINC01155504">
    <property type="protein sequence ID" value="SVD51386.1"/>
    <property type="molecule type" value="Genomic_DNA"/>
</dbReference>
<dbReference type="InterPro" id="IPR031108">
    <property type="entry name" value="IscA_plant_cyanobact"/>
</dbReference>
<proteinExistence type="predicted"/>
<protein>
    <recommendedName>
        <fullName evidence="1">Core domain-containing protein</fullName>
    </recommendedName>
</protein>
<reference evidence="2" key="1">
    <citation type="submission" date="2018-05" db="EMBL/GenBank/DDBJ databases">
        <authorList>
            <person name="Lanie J.A."/>
            <person name="Ng W.-L."/>
            <person name="Kazmierczak K.M."/>
            <person name="Andrzejewski T.M."/>
            <person name="Davidsen T.M."/>
            <person name="Wayne K.J."/>
            <person name="Tettelin H."/>
            <person name="Glass J.I."/>
            <person name="Rusch D."/>
            <person name="Podicherti R."/>
            <person name="Tsui H.-C.T."/>
            <person name="Winkler M.E."/>
        </authorList>
    </citation>
    <scope>NUCLEOTIDE SEQUENCE</scope>
</reference>